<dbReference type="CDD" id="cd05300">
    <property type="entry name" value="2-Hacid_dh_1"/>
    <property type="match status" value="1"/>
</dbReference>
<dbReference type="RefSeq" id="WP_071319226.1">
    <property type="nucleotide sequence ID" value="NZ_CP063356.2"/>
</dbReference>
<dbReference type="GO" id="GO:0051287">
    <property type="term" value="F:NAD binding"/>
    <property type="evidence" value="ECO:0007669"/>
    <property type="project" value="InterPro"/>
</dbReference>
<dbReference type="EMBL" id="CP063356">
    <property type="protein sequence ID" value="QOY34926.1"/>
    <property type="molecule type" value="Genomic_DNA"/>
</dbReference>
<evidence type="ECO:0000313" key="5">
    <source>
        <dbReference type="EMBL" id="QOY34926.1"/>
    </source>
</evidence>
<dbReference type="Gene3D" id="3.40.50.720">
    <property type="entry name" value="NAD(P)-binding Rossmann-like Domain"/>
    <property type="match status" value="2"/>
</dbReference>
<reference evidence="5" key="4">
    <citation type="submission" date="2020-10" db="EMBL/GenBank/DDBJ databases">
        <authorList>
            <person name="Bassil N.M."/>
            <person name="Lloyd J.R."/>
        </authorList>
    </citation>
    <scope>NUCLEOTIDE SEQUENCE</scope>
    <source>
        <strain evidence="5">NB2006</strain>
    </source>
</reference>
<evidence type="ECO:0000313" key="6">
    <source>
        <dbReference type="Proteomes" id="UP000180175"/>
    </source>
</evidence>
<gene>
    <name evidence="5" type="ORF">AWH56_019740</name>
    <name evidence="4" type="ORF">AWH56_22840</name>
</gene>
<keyword evidence="6" id="KW-1185">Reference proteome</keyword>
<evidence type="ECO:0000259" key="3">
    <source>
        <dbReference type="Pfam" id="PF02826"/>
    </source>
</evidence>
<evidence type="ECO:0000256" key="1">
    <source>
        <dbReference type="ARBA" id="ARBA00023002"/>
    </source>
</evidence>
<dbReference type="KEGG" id="aia:AWH56_019740"/>
<feature type="domain" description="D-isomer specific 2-hydroxyacid dehydrogenase NAD-binding" evidence="3">
    <location>
        <begin position="105"/>
        <end position="275"/>
    </location>
</feature>
<reference evidence="5 6" key="2">
    <citation type="journal article" date="2017" name="Genome Announc.">
        <title>Draft Genome Sequences of Four Alkaliphilic Bacteria Belonging to the Anaerobacillus Genus.</title>
        <authorList>
            <person name="Bassil N.M."/>
            <person name="Lloyd J.R."/>
        </authorList>
    </citation>
    <scope>NUCLEOTIDE SEQUENCE [LARGE SCALE GENOMIC DNA]</scope>
    <source>
        <strain evidence="5 6">NB2006</strain>
    </source>
</reference>
<keyword evidence="2" id="KW-0520">NAD</keyword>
<reference evidence="4 6" key="1">
    <citation type="submission" date="2016-10" db="EMBL/GenBank/DDBJ databases">
        <title>Draft genome sequences of four alkaliphilic bacteria belonging to the Anaerobacillus genus.</title>
        <authorList>
            <person name="Bassil N.M."/>
            <person name="Lloyd J.R."/>
        </authorList>
    </citation>
    <scope>NUCLEOTIDE SEQUENCE [LARGE SCALE GENOMIC DNA]</scope>
    <source>
        <strain evidence="4 6">NB2006</strain>
    </source>
</reference>
<keyword evidence="1" id="KW-0560">Oxidoreductase</keyword>
<dbReference type="SUPFAM" id="SSF51735">
    <property type="entry name" value="NAD(P)-binding Rossmann-fold domains"/>
    <property type="match status" value="1"/>
</dbReference>
<dbReference type="AlphaFoldDB" id="A0A1S2KXA6"/>
<dbReference type="PANTHER" id="PTHR43333:SF1">
    <property type="entry name" value="D-ISOMER SPECIFIC 2-HYDROXYACID DEHYDROGENASE NAD-BINDING DOMAIN-CONTAINING PROTEIN"/>
    <property type="match status" value="1"/>
</dbReference>
<proteinExistence type="predicted"/>
<dbReference type="InterPro" id="IPR036291">
    <property type="entry name" value="NAD(P)-bd_dom_sf"/>
</dbReference>
<accession>A0A1S2KXA6</accession>
<dbReference type="EMBL" id="LQXD01000197">
    <property type="protein sequence ID" value="OIJ04809.1"/>
    <property type="molecule type" value="Genomic_DNA"/>
</dbReference>
<dbReference type="OrthoDB" id="9805416at2"/>
<sequence length="310" mass="35600">MEIANIVVVSPMYKEIQKLIESNGLQKNFRYLVEDEVTPDDLVWADAFLAFNMKSNFDYSRLKWVHSLGAGVDKFLFKKEWDERVLLTRTICSFGQRIAEYCISYILKDLQFHDQFQELQTQHNWKQITPRLLSEQKVLIYGTGEIGQKTAKVLSSFGVDVYGVSLSGQEKEFFKEVIRVDDHLSQLSQMNYVINTLPLTEQTEGMFNHNFFNELSNVGFINVGRGASLDEEALLKALNEARVKFAVLDVFTYEPLPEDNPLWNHSKVSITPHISAVTTPNEAVDCFIETLKNIEENKPLNNKVDVKKGF</sequence>
<organism evidence="4 6">
    <name type="scientific">Anaerobacillus isosaccharinicus</name>
    <dbReference type="NCBI Taxonomy" id="1532552"/>
    <lineage>
        <taxon>Bacteria</taxon>
        <taxon>Bacillati</taxon>
        <taxon>Bacillota</taxon>
        <taxon>Bacilli</taxon>
        <taxon>Bacillales</taxon>
        <taxon>Bacillaceae</taxon>
        <taxon>Anaerobacillus</taxon>
    </lineage>
</organism>
<dbReference type="GO" id="GO:0016491">
    <property type="term" value="F:oxidoreductase activity"/>
    <property type="evidence" value="ECO:0007669"/>
    <property type="project" value="UniProtKB-KW"/>
</dbReference>
<evidence type="ECO:0000256" key="2">
    <source>
        <dbReference type="ARBA" id="ARBA00023027"/>
    </source>
</evidence>
<dbReference type="PANTHER" id="PTHR43333">
    <property type="entry name" value="2-HACID_DH_C DOMAIN-CONTAINING PROTEIN"/>
    <property type="match status" value="1"/>
</dbReference>
<protein>
    <submittedName>
        <fullName evidence="5">D-2-hydroxyacid dehydrogenase</fullName>
    </submittedName>
    <submittedName>
        <fullName evidence="4">Dihydrofolate reductase</fullName>
    </submittedName>
</protein>
<dbReference type="Proteomes" id="UP000180175">
    <property type="component" value="Chromosome"/>
</dbReference>
<name>A0A1S2KXA6_9BACI</name>
<evidence type="ECO:0000313" key="4">
    <source>
        <dbReference type="EMBL" id="OIJ04809.1"/>
    </source>
</evidence>
<reference evidence="5 6" key="3">
    <citation type="journal article" date="2019" name="Int. J. Syst. Evol. Microbiol.">
        <title>Anaerobacillus isosaccharinicus sp. nov., an alkaliphilic bacterium which degrades isosaccharinic acid.</title>
        <authorList>
            <person name="Bassil N.M."/>
            <person name="Lloyd J.R."/>
        </authorList>
    </citation>
    <scope>NUCLEOTIDE SEQUENCE [LARGE SCALE GENOMIC DNA]</scope>
    <source>
        <strain evidence="5 6">NB2006</strain>
    </source>
</reference>
<dbReference type="InterPro" id="IPR006140">
    <property type="entry name" value="D-isomer_DH_NAD-bd"/>
</dbReference>
<dbReference type="Pfam" id="PF02826">
    <property type="entry name" value="2-Hacid_dh_C"/>
    <property type="match status" value="1"/>
</dbReference>